<accession>A0A0U1RGU6</accession>
<dbReference type="Proteomes" id="UP000000626">
    <property type="component" value="Chromosome"/>
</dbReference>
<organism evidence="1 2">
    <name type="scientific">Neisseria meningitidis serogroup A / serotype 4A (strain DSM 15465 / Z2491)</name>
    <dbReference type="NCBI Taxonomy" id="122587"/>
    <lineage>
        <taxon>Bacteria</taxon>
        <taxon>Pseudomonadati</taxon>
        <taxon>Pseudomonadota</taxon>
        <taxon>Betaproteobacteria</taxon>
        <taxon>Neisseriales</taxon>
        <taxon>Neisseriaceae</taxon>
        <taxon>Neisseria</taxon>
    </lineage>
</organism>
<evidence type="ECO:0000313" key="2">
    <source>
        <dbReference type="Proteomes" id="UP000000626"/>
    </source>
</evidence>
<dbReference type="EMBL" id="AL157959">
    <property type="protein sequence ID" value="CAM07450.1"/>
    <property type="molecule type" value="Genomic_DNA"/>
</dbReference>
<sequence length="86" mass="10055">MPSENMRRQTDLRQNNKIKKQCGRRNRLILCLKNFQTAFFSEQNRIFFIHSLPKACPPPKKGRIGLGLGRSIHLILRMDDVLFSSK</sequence>
<name>A0A0U1RGU6_NEIMA</name>
<evidence type="ECO:0000313" key="1">
    <source>
        <dbReference type="EMBL" id="CAM07450.1"/>
    </source>
</evidence>
<gene>
    <name evidence="1" type="ORF">NMA0132A</name>
</gene>
<protein>
    <submittedName>
        <fullName evidence="1">Uncharacterized protein</fullName>
    </submittedName>
</protein>
<dbReference type="KEGG" id="nma:NMA0132A"/>
<dbReference type="HOGENOM" id="CLU_191464_0_0_4"/>
<dbReference type="AlphaFoldDB" id="A0A0U1RGU6"/>
<dbReference type="EnsemblBacteria" id="CAM07450">
    <property type="protein sequence ID" value="CAM07450"/>
    <property type="gene ID" value="NMA0132A"/>
</dbReference>
<reference evidence="1 2" key="1">
    <citation type="journal article" date="2000" name="Nature">
        <title>Complete DNA sequence of a serogroup A strain of Neisseria meningitidis Z2491.</title>
        <authorList>
            <person name="Parkhill J."/>
            <person name="Achtman M."/>
            <person name="James K.D."/>
            <person name="Bentley S.D."/>
            <person name="Churcher C."/>
            <person name="Klee S.R."/>
            <person name="Morelli G."/>
            <person name="Basham D."/>
            <person name="Brown D."/>
            <person name="Chillingworth T."/>
            <person name="Davies R.M."/>
            <person name="Davis P."/>
            <person name="Devlin K."/>
            <person name="Feltwell T."/>
            <person name="Hamlin N."/>
            <person name="Holroyd S."/>
            <person name="Jagels K."/>
            <person name="Leather S."/>
            <person name="Moule S."/>
            <person name="Mungall K."/>
            <person name="Quail M.A."/>
            <person name="Rajandream M.A."/>
            <person name="Rutherford K.M."/>
            <person name="Simmonds M."/>
            <person name="Skelton J."/>
            <person name="Whitehead S."/>
            <person name="Spratt B.G."/>
            <person name="Barrell B.G."/>
        </authorList>
    </citation>
    <scope>NUCLEOTIDE SEQUENCE [LARGE SCALE GENOMIC DNA]</scope>
    <source>
        <strain evidence="2">DSM 15465 / Z2491</strain>
    </source>
</reference>
<proteinExistence type="predicted"/>